<dbReference type="EMBL" id="JBHUHQ010000041">
    <property type="protein sequence ID" value="MFD2046668.1"/>
    <property type="molecule type" value="Genomic_DNA"/>
</dbReference>
<protein>
    <submittedName>
        <fullName evidence="1">Uncharacterized protein</fullName>
    </submittedName>
</protein>
<organism evidence="1 2">
    <name type="scientific">Ornithinibacillus salinisoli</name>
    <dbReference type="NCBI Taxonomy" id="1848459"/>
    <lineage>
        <taxon>Bacteria</taxon>
        <taxon>Bacillati</taxon>
        <taxon>Bacillota</taxon>
        <taxon>Bacilli</taxon>
        <taxon>Bacillales</taxon>
        <taxon>Bacillaceae</taxon>
        <taxon>Ornithinibacillus</taxon>
    </lineage>
</organism>
<dbReference type="Gene3D" id="3.40.50.12580">
    <property type="match status" value="1"/>
</dbReference>
<keyword evidence="2" id="KW-1185">Reference proteome</keyword>
<dbReference type="SUPFAM" id="SSF53756">
    <property type="entry name" value="UDP-Glycosyltransferase/glycogen phosphorylase"/>
    <property type="match status" value="1"/>
</dbReference>
<evidence type="ECO:0000313" key="2">
    <source>
        <dbReference type="Proteomes" id="UP001597383"/>
    </source>
</evidence>
<dbReference type="InterPro" id="IPR043148">
    <property type="entry name" value="TagF_C"/>
</dbReference>
<comment type="caution">
    <text evidence="1">The sequence shown here is derived from an EMBL/GenBank/DDBJ whole genome shotgun (WGS) entry which is preliminary data.</text>
</comment>
<reference evidence="2" key="1">
    <citation type="journal article" date="2019" name="Int. J. Syst. Evol. Microbiol.">
        <title>The Global Catalogue of Microorganisms (GCM) 10K type strain sequencing project: providing services to taxonomists for standard genome sequencing and annotation.</title>
        <authorList>
            <consortium name="The Broad Institute Genomics Platform"/>
            <consortium name="The Broad Institute Genome Sequencing Center for Infectious Disease"/>
            <person name="Wu L."/>
            <person name="Ma J."/>
        </authorList>
    </citation>
    <scope>NUCLEOTIDE SEQUENCE [LARGE SCALE GENOMIC DNA]</scope>
    <source>
        <strain evidence="2">R28</strain>
    </source>
</reference>
<gene>
    <name evidence="1" type="ORF">ACFSJF_20590</name>
</gene>
<sequence length="476" mass="55410">MNTYLKNYWSLYLDFVQDFRSLKYRGFSLSYIIHFPSLIRKNTALWEALYGDMFGNKLNNRVSDPKEIQEVFNQYVRSHKKKSLEDRKHGKVVINYDTILRFPETIFNNYFDRSQTVMVMAGSKSNKRPSVDALNNKQYFHYPTKYLSNYVTHTKEAVLQVQSQARTIFHSYTNHHLYQEKTFQNIMLKKIAEAINRIEQSIRFLTEVPTSCIVVSTTHSFISRILALAAVERGIPTICMQHGIIGSELGYIPKIATVDAVYGHFEKDWFKARGAPKGSIEIIGHPRFDQAFLPPTISRNKFFKQLGVDRNKKTLLIVVRGNRDVDQWRILINTLSRQHYLNILVKDFPNDVPHTLTKEFPFVHSTQSFDLYNILHKVDCVVSYPSTVALEAMLTQKPAFILDNKIPSYTGYFNGLDELVQTDPQKLGELIINYFNDLNWANNVKEKREKFIRYAYPSESSSGERLKKLINKLINN</sequence>
<evidence type="ECO:0000313" key="1">
    <source>
        <dbReference type="EMBL" id="MFD2046668.1"/>
    </source>
</evidence>
<name>A0ABW4W4L5_9BACI</name>
<proteinExistence type="predicted"/>
<dbReference type="Proteomes" id="UP001597383">
    <property type="component" value="Unassembled WGS sequence"/>
</dbReference>
<accession>A0ABW4W4L5</accession>
<dbReference type="RefSeq" id="WP_377558721.1">
    <property type="nucleotide sequence ID" value="NZ_JBHUHQ010000041.1"/>
</dbReference>